<evidence type="ECO:0000256" key="3">
    <source>
        <dbReference type="ARBA" id="ARBA00022737"/>
    </source>
</evidence>
<dbReference type="EMBL" id="CAJVCH010222530">
    <property type="protein sequence ID" value="CAG7731983.1"/>
    <property type="molecule type" value="Genomic_DNA"/>
</dbReference>
<dbReference type="OrthoDB" id="191686at2759"/>
<evidence type="ECO:0000256" key="5">
    <source>
        <dbReference type="SAM" id="MobiDB-lite"/>
    </source>
</evidence>
<dbReference type="InterPro" id="IPR002048">
    <property type="entry name" value="EF_hand_dom"/>
</dbReference>
<feature type="region of interest" description="Disordered" evidence="5">
    <location>
        <begin position="1"/>
        <end position="27"/>
    </location>
</feature>
<proteinExistence type="inferred from homology"/>
<organism evidence="7 8">
    <name type="scientific">Allacma fusca</name>
    <dbReference type="NCBI Taxonomy" id="39272"/>
    <lineage>
        <taxon>Eukaryota</taxon>
        <taxon>Metazoa</taxon>
        <taxon>Ecdysozoa</taxon>
        <taxon>Arthropoda</taxon>
        <taxon>Hexapoda</taxon>
        <taxon>Collembola</taxon>
        <taxon>Symphypleona</taxon>
        <taxon>Sminthuridae</taxon>
        <taxon>Allacma</taxon>
    </lineage>
</organism>
<name>A0A8J2K981_9HEXA</name>
<dbReference type="AlphaFoldDB" id="A0A8J2K981"/>
<comment type="similarity">
    <text evidence="1">Belongs to the recoverin family.</text>
</comment>
<keyword evidence="8" id="KW-1185">Reference proteome</keyword>
<dbReference type="InterPro" id="IPR018247">
    <property type="entry name" value="EF_Hand_1_Ca_BS"/>
</dbReference>
<dbReference type="Proteomes" id="UP000708208">
    <property type="component" value="Unassembled WGS sequence"/>
</dbReference>
<evidence type="ECO:0000259" key="6">
    <source>
        <dbReference type="PROSITE" id="PS50222"/>
    </source>
</evidence>
<feature type="domain" description="EF-hand" evidence="6">
    <location>
        <begin position="153"/>
        <end position="188"/>
    </location>
</feature>
<dbReference type="InterPro" id="IPR028846">
    <property type="entry name" value="Recoverin"/>
</dbReference>
<dbReference type="PROSITE" id="PS50222">
    <property type="entry name" value="EF_HAND_2"/>
    <property type="match status" value="3"/>
</dbReference>
<feature type="compositionally biased region" description="Basic residues" evidence="5">
    <location>
        <begin position="18"/>
        <end position="27"/>
    </location>
</feature>
<comment type="caution">
    <text evidence="7">The sequence shown here is derived from an EMBL/GenBank/DDBJ whole genome shotgun (WGS) entry which is preliminary data.</text>
</comment>
<dbReference type="SMART" id="SM00054">
    <property type="entry name" value="EFh"/>
    <property type="match status" value="3"/>
</dbReference>
<feature type="domain" description="EF-hand" evidence="6">
    <location>
        <begin position="201"/>
        <end position="236"/>
    </location>
</feature>
<reference evidence="7" key="1">
    <citation type="submission" date="2021-06" db="EMBL/GenBank/DDBJ databases">
        <authorList>
            <person name="Hodson N. C."/>
            <person name="Mongue J. A."/>
            <person name="Jaron S. K."/>
        </authorList>
    </citation>
    <scope>NUCLEOTIDE SEQUENCE</scope>
</reference>
<dbReference type="Pfam" id="PF13833">
    <property type="entry name" value="EF-hand_8"/>
    <property type="match status" value="1"/>
</dbReference>
<dbReference type="PANTHER" id="PTHR23055:SF167">
    <property type="entry name" value="EF-HAND DOMAIN-CONTAINING PROTEIN"/>
    <property type="match status" value="1"/>
</dbReference>
<keyword evidence="2" id="KW-0479">Metal-binding</keyword>
<keyword evidence="3" id="KW-0677">Repeat</keyword>
<evidence type="ECO:0000313" key="8">
    <source>
        <dbReference type="Proteomes" id="UP000708208"/>
    </source>
</evidence>
<dbReference type="PANTHER" id="PTHR23055">
    <property type="entry name" value="CALCIUM BINDING PROTEINS"/>
    <property type="match status" value="1"/>
</dbReference>
<accession>A0A8J2K981</accession>
<feature type="domain" description="EF-hand" evidence="6">
    <location>
        <begin position="117"/>
        <end position="152"/>
    </location>
</feature>
<evidence type="ECO:0000256" key="2">
    <source>
        <dbReference type="ARBA" id="ARBA00022723"/>
    </source>
</evidence>
<gene>
    <name evidence="7" type="ORF">AFUS01_LOCUS20530</name>
</gene>
<protein>
    <recommendedName>
        <fullName evidence="6">EF-hand domain-containing protein</fullName>
    </recommendedName>
</protein>
<dbReference type="Pfam" id="PF13499">
    <property type="entry name" value="EF-hand_7"/>
    <property type="match status" value="1"/>
</dbReference>
<evidence type="ECO:0000256" key="4">
    <source>
        <dbReference type="ARBA" id="ARBA00022837"/>
    </source>
</evidence>
<dbReference type="PROSITE" id="PS00018">
    <property type="entry name" value="EF_HAND_1"/>
    <property type="match status" value="1"/>
</dbReference>
<dbReference type="FunFam" id="1.10.238.10:FF:000009">
    <property type="entry name" value="Visinin-like protein 1"/>
    <property type="match status" value="1"/>
</dbReference>
<evidence type="ECO:0000256" key="1">
    <source>
        <dbReference type="ARBA" id="ARBA00006049"/>
    </source>
</evidence>
<sequence length="247" mass="28740">MYGLVSSDHSKAQPQPHPHQHERRGNRNNKSICLRLLDFIKDAWTDVKFALESDLEDVEAPPRYRPESLHHLSQVTRFTEREIKRIYRGFKAECPSGVVQQETLCDIYSQFFPQGANTGHYAQYFFNTFDQRRRGIISFEEFVQGLSILSRGTLQEKLRWTFSLYDINGDGCITRDEMKEVVKAIFELMGHCAEPVVEEGAVEERVDWIFQKMDRNVDGMVTMDDYLDFCSKDENISTSMSIFDSII</sequence>
<evidence type="ECO:0000313" key="7">
    <source>
        <dbReference type="EMBL" id="CAG7731983.1"/>
    </source>
</evidence>
<dbReference type="GO" id="GO:0005509">
    <property type="term" value="F:calcium ion binding"/>
    <property type="evidence" value="ECO:0007669"/>
    <property type="project" value="InterPro"/>
</dbReference>
<keyword evidence="4" id="KW-0106">Calcium</keyword>
<dbReference type="CDD" id="cd00051">
    <property type="entry name" value="EFh"/>
    <property type="match status" value="2"/>
</dbReference>